<feature type="transmembrane region" description="Helical" evidence="8">
    <location>
        <begin position="684"/>
        <end position="704"/>
    </location>
</feature>
<dbReference type="SMART" id="SM00248">
    <property type="entry name" value="ANK"/>
    <property type="match status" value="9"/>
</dbReference>
<dbReference type="PANTHER" id="PTHR24186">
    <property type="entry name" value="PROTEIN PHOSPHATASE 1 REGULATORY SUBUNIT"/>
    <property type="match status" value="1"/>
</dbReference>
<dbReference type="AlphaFoldDB" id="A0AAV8BQP6"/>
<evidence type="ECO:0000256" key="7">
    <source>
        <dbReference type="PROSITE-ProRule" id="PRU00023"/>
    </source>
</evidence>
<keyword evidence="11" id="KW-1185">Reference proteome</keyword>
<feature type="domain" description="PGG" evidence="9">
    <location>
        <begin position="500"/>
        <end position="611"/>
    </location>
</feature>
<dbReference type="PROSITE" id="PS50088">
    <property type="entry name" value="ANK_REPEAT"/>
    <property type="match status" value="3"/>
</dbReference>
<dbReference type="Pfam" id="PF12796">
    <property type="entry name" value="Ank_2"/>
    <property type="match status" value="3"/>
</dbReference>
<feature type="transmembrane region" description="Helical" evidence="8">
    <location>
        <begin position="547"/>
        <end position="571"/>
    </location>
</feature>
<feature type="transmembrane region" description="Helical" evidence="8">
    <location>
        <begin position="616"/>
        <end position="635"/>
    </location>
</feature>
<dbReference type="PROSITE" id="PS50297">
    <property type="entry name" value="ANK_REP_REGION"/>
    <property type="match status" value="3"/>
</dbReference>
<organism evidence="10 11">
    <name type="scientific">Rhynchospora pubera</name>
    <dbReference type="NCBI Taxonomy" id="906938"/>
    <lineage>
        <taxon>Eukaryota</taxon>
        <taxon>Viridiplantae</taxon>
        <taxon>Streptophyta</taxon>
        <taxon>Embryophyta</taxon>
        <taxon>Tracheophyta</taxon>
        <taxon>Spermatophyta</taxon>
        <taxon>Magnoliopsida</taxon>
        <taxon>Liliopsida</taxon>
        <taxon>Poales</taxon>
        <taxon>Cyperaceae</taxon>
        <taxon>Cyperoideae</taxon>
        <taxon>Rhynchosporeae</taxon>
        <taxon>Rhynchospora</taxon>
    </lineage>
</organism>
<dbReference type="Gene3D" id="1.25.40.20">
    <property type="entry name" value="Ankyrin repeat-containing domain"/>
    <property type="match status" value="2"/>
</dbReference>
<keyword evidence="4 8" id="KW-1133">Transmembrane helix</keyword>
<proteinExistence type="predicted"/>
<dbReference type="EMBL" id="JAMFTS010000005">
    <property type="protein sequence ID" value="KAJ4745409.1"/>
    <property type="molecule type" value="Genomic_DNA"/>
</dbReference>
<keyword evidence="3" id="KW-0677">Repeat</keyword>
<gene>
    <name evidence="10" type="ORF">LUZ62_079814</name>
</gene>
<name>A0AAV8BQP6_9POAL</name>
<evidence type="ECO:0000256" key="6">
    <source>
        <dbReference type="ARBA" id="ARBA00023136"/>
    </source>
</evidence>
<dbReference type="SUPFAM" id="SSF48403">
    <property type="entry name" value="Ankyrin repeat"/>
    <property type="match status" value="2"/>
</dbReference>
<feature type="transmembrane region" description="Helical" evidence="8">
    <location>
        <begin position="506"/>
        <end position="526"/>
    </location>
</feature>
<sequence>MTSSISLTNSNGNFQTFPDTVVQALVTSTTSGYNEAPTVPPLEGVEGAVMETQNSSAGDAQEQSRPRRLRIHPKLYKAAVEGDVELLKEILQSSDGHAQQLNGSSPLEGESTGGNTVLHIAASSRSDLTVQRQQNYVEFSKEVYVRNTSLLMACNKLKESPLHCAAKVGNYTMVSLLISFAEHERQVGVKKLLTARNVHGETALHEAVRVGHRGIVNKLILSEPSLMGIVDAEGISPLYLATMTNDLEIVQIHTREDPSLVSCSGPKGQTALHASVLEHTGIARDLLEWNKSLATEVDDSGNTPLHYAASVGNLGTVKLLLEHEESAAFIANKYGNFPIQIAAIWGRALVIKELIEQFPDSDELLDKHGWNILHIAIICGTGNIIGHIRHNDTFLRMLNARDYQGNTPLHLAAEEGEYQIVRFLISMNMVCTSIMNREGLTPVDLAIKKVDRGFRYLLNKQYNIIRCLMWTGALPSPRMFGDFDDDLKLPKRDEQKELQKLESGTGSLVIISALIATVTFAASFTMPGGYISDDHVSRGTPILSRKYAFKAFIVADLLAFVSSLLATSWLICAGSASVDFSVRTTHLASSVYMVTVAVQATVCAFALATYTMLYQVNLPIGILVCLLTFGLLPLYNMDYWGVLRLAPPTVARQGWKGLFKSDLRPVTRRRTFGVPGLGQMLSSLVFYGVLFNFCLYGLIFLLALI</sequence>
<dbReference type="InterPro" id="IPR036770">
    <property type="entry name" value="Ankyrin_rpt-contain_sf"/>
</dbReference>
<feature type="repeat" description="ANK" evidence="7">
    <location>
        <begin position="404"/>
        <end position="426"/>
    </location>
</feature>
<dbReference type="GO" id="GO:0005886">
    <property type="term" value="C:plasma membrane"/>
    <property type="evidence" value="ECO:0007669"/>
    <property type="project" value="TreeGrafter"/>
</dbReference>
<evidence type="ECO:0000256" key="4">
    <source>
        <dbReference type="ARBA" id="ARBA00022989"/>
    </source>
</evidence>
<evidence type="ECO:0000256" key="3">
    <source>
        <dbReference type="ARBA" id="ARBA00022737"/>
    </source>
</evidence>
<keyword evidence="2 8" id="KW-0812">Transmembrane</keyword>
<keyword evidence="5 7" id="KW-0040">ANK repeat</keyword>
<reference evidence="10" key="1">
    <citation type="submission" date="2022-08" db="EMBL/GenBank/DDBJ databases">
        <authorList>
            <person name="Marques A."/>
        </authorList>
    </citation>
    <scope>NUCLEOTIDE SEQUENCE</scope>
    <source>
        <strain evidence="10">RhyPub2mFocal</strain>
        <tissue evidence="10">Leaves</tissue>
    </source>
</reference>
<dbReference type="InterPro" id="IPR026961">
    <property type="entry name" value="PGG_dom"/>
</dbReference>
<dbReference type="PANTHER" id="PTHR24186:SF50">
    <property type="entry name" value="ANKYRIN REPEAT-CONTAINING PROTEIN ITN1-LIKE ISOFORM X1"/>
    <property type="match status" value="1"/>
</dbReference>
<dbReference type="Proteomes" id="UP001140206">
    <property type="component" value="Chromosome 5"/>
</dbReference>
<feature type="transmembrane region" description="Helical" evidence="8">
    <location>
        <begin position="591"/>
        <end position="609"/>
    </location>
</feature>
<feature type="repeat" description="ANK" evidence="7">
    <location>
        <begin position="300"/>
        <end position="323"/>
    </location>
</feature>
<protein>
    <submittedName>
        <fullName evidence="10">Ankyrin repeat protein family-like protein</fullName>
    </submittedName>
</protein>
<dbReference type="InterPro" id="IPR002110">
    <property type="entry name" value="Ankyrin_rpt"/>
</dbReference>
<comment type="subcellular location">
    <subcellularLocation>
        <location evidence="1">Membrane</location>
        <topology evidence="1">Multi-pass membrane protein</topology>
    </subcellularLocation>
</comment>
<accession>A0AAV8BQP6</accession>
<comment type="caution">
    <text evidence="10">The sequence shown here is derived from an EMBL/GenBank/DDBJ whole genome shotgun (WGS) entry which is preliminary data.</text>
</comment>
<evidence type="ECO:0000313" key="11">
    <source>
        <dbReference type="Proteomes" id="UP001140206"/>
    </source>
</evidence>
<evidence type="ECO:0000256" key="8">
    <source>
        <dbReference type="SAM" id="Phobius"/>
    </source>
</evidence>
<evidence type="ECO:0000256" key="1">
    <source>
        <dbReference type="ARBA" id="ARBA00004141"/>
    </source>
</evidence>
<evidence type="ECO:0000256" key="2">
    <source>
        <dbReference type="ARBA" id="ARBA00022692"/>
    </source>
</evidence>
<evidence type="ECO:0000259" key="9">
    <source>
        <dbReference type="Pfam" id="PF13962"/>
    </source>
</evidence>
<dbReference type="Pfam" id="PF13962">
    <property type="entry name" value="PGG"/>
    <property type="match status" value="1"/>
</dbReference>
<evidence type="ECO:0000256" key="5">
    <source>
        <dbReference type="ARBA" id="ARBA00023043"/>
    </source>
</evidence>
<feature type="repeat" description="ANK" evidence="7">
    <location>
        <begin position="199"/>
        <end position="220"/>
    </location>
</feature>
<evidence type="ECO:0000313" key="10">
    <source>
        <dbReference type="EMBL" id="KAJ4745409.1"/>
    </source>
</evidence>
<keyword evidence="6 8" id="KW-0472">Membrane</keyword>